<comment type="caution">
    <text evidence="4">The sequence shown here is derived from an EMBL/GenBank/DDBJ whole genome shotgun (WGS) entry which is preliminary data.</text>
</comment>
<evidence type="ECO:0000313" key="4">
    <source>
        <dbReference type="EMBL" id="KAF6237892.1"/>
    </source>
</evidence>
<dbReference type="AlphaFoldDB" id="A0A8H6L714"/>
<feature type="transmembrane region" description="Helical" evidence="2">
    <location>
        <begin position="362"/>
        <end position="382"/>
    </location>
</feature>
<feature type="region of interest" description="Disordered" evidence="1">
    <location>
        <begin position="52"/>
        <end position="87"/>
    </location>
</feature>
<keyword evidence="5" id="KW-1185">Reference proteome</keyword>
<proteinExistence type="predicted"/>
<dbReference type="InterPro" id="IPR018713">
    <property type="entry name" value="MPAB/Lcp_cat_dom"/>
</dbReference>
<dbReference type="GO" id="GO:0016491">
    <property type="term" value="F:oxidoreductase activity"/>
    <property type="evidence" value="ECO:0007669"/>
    <property type="project" value="InterPro"/>
</dbReference>
<keyword evidence="2" id="KW-0812">Transmembrane</keyword>
<dbReference type="EMBL" id="JACCJC010000012">
    <property type="protein sequence ID" value="KAF6237892.1"/>
    <property type="molecule type" value="Genomic_DNA"/>
</dbReference>
<sequence>MSWANPFRRPDAHTRSAFGYTFQLTEHHLNPDQMDPMKQSYDMLGEKALEKLDRISPPPSSGLPRSLVRNEAKPEFNSHGTGEQAPEGKRDLYALLRQNAFNDEALGQLWVEVNTVPSWVCWDQIARGQDCFYRYGGPVLTGLAFQSLLGGMGAARVVETLARTGGFSTKVARHRLFETTQHLLQCTRSLESIQPGGAGHASSVRVRLLHAAVRQRIMKLARQRPEYYDINAWGIPINDLDCIGTIGTFCATLIWISLPRQGIFMTQREVTDYVALWRYIAYLTGTPTEHFETPEKAKRIMEVLFLYEIKPTETSKVLANNIIKSLAGQPPGFASEAFLQVNSRWLNGGELSDALGIGRPSIYYWALAVGQCLFFMAICYTYRSVPYLDRRKIAALRRVFWQVIIKNKSGLGEETTFDFKYIPNLSKKTQMEDALEPGIKKAGIERRNLQALGIGCIMFALAGFFGLRIVAAVINRAVKWLP</sequence>
<dbReference type="Pfam" id="PF09995">
    <property type="entry name" value="MPAB_Lcp_cat"/>
    <property type="match status" value="1"/>
</dbReference>
<reference evidence="4 5" key="1">
    <citation type="journal article" date="2020" name="Genomics">
        <title>Complete, high-quality genomes from long-read metagenomic sequencing of two wolf lichen thalli reveals enigmatic genome architecture.</title>
        <authorList>
            <person name="McKenzie S.K."/>
            <person name="Walston R.F."/>
            <person name="Allen J.L."/>
        </authorList>
    </citation>
    <scope>NUCLEOTIDE SEQUENCE [LARGE SCALE GENOMIC DNA]</scope>
    <source>
        <strain evidence="4">WasteWater2</strain>
    </source>
</reference>
<keyword evidence="2" id="KW-0472">Membrane</keyword>
<gene>
    <name evidence="4" type="ORF">HO173_004093</name>
</gene>
<evidence type="ECO:0000256" key="1">
    <source>
        <dbReference type="SAM" id="MobiDB-lite"/>
    </source>
</evidence>
<organism evidence="4 5">
    <name type="scientific">Letharia columbiana</name>
    <dbReference type="NCBI Taxonomy" id="112416"/>
    <lineage>
        <taxon>Eukaryota</taxon>
        <taxon>Fungi</taxon>
        <taxon>Dikarya</taxon>
        <taxon>Ascomycota</taxon>
        <taxon>Pezizomycotina</taxon>
        <taxon>Lecanoromycetes</taxon>
        <taxon>OSLEUM clade</taxon>
        <taxon>Lecanoromycetidae</taxon>
        <taxon>Lecanorales</taxon>
        <taxon>Lecanorineae</taxon>
        <taxon>Parmeliaceae</taxon>
        <taxon>Letharia</taxon>
    </lineage>
</organism>
<evidence type="ECO:0000313" key="5">
    <source>
        <dbReference type="Proteomes" id="UP000578531"/>
    </source>
</evidence>
<dbReference type="GeneID" id="59285758"/>
<dbReference type="Proteomes" id="UP000578531">
    <property type="component" value="Unassembled WGS sequence"/>
</dbReference>
<protein>
    <recommendedName>
        <fullName evidence="3">ER-bound oxygenase mpaB/mpaB'/Rubber oxygenase catalytic domain-containing protein</fullName>
    </recommendedName>
</protein>
<dbReference type="PANTHER" id="PTHR37539">
    <property type="entry name" value="SECRETED PROTEIN-RELATED"/>
    <property type="match status" value="1"/>
</dbReference>
<keyword evidence="2" id="KW-1133">Transmembrane helix</keyword>
<dbReference type="RefSeq" id="XP_037167210.1">
    <property type="nucleotide sequence ID" value="XM_037306017.1"/>
</dbReference>
<dbReference type="InterPro" id="IPR037473">
    <property type="entry name" value="Lcp-like"/>
</dbReference>
<evidence type="ECO:0000256" key="2">
    <source>
        <dbReference type="SAM" id="Phobius"/>
    </source>
</evidence>
<accession>A0A8H6L714</accession>
<evidence type="ECO:0000259" key="3">
    <source>
        <dbReference type="Pfam" id="PF09995"/>
    </source>
</evidence>
<dbReference type="PANTHER" id="PTHR37539:SF1">
    <property type="entry name" value="ER-BOUND OXYGENASE MPAB_MPAB'_RUBBER OXYGENASE CATALYTIC DOMAIN-CONTAINING PROTEIN"/>
    <property type="match status" value="1"/>
</dbReference>
<feature type="transmembrane region" description="Helical" evidence="2">
    <location>
        <begin position="449"/>
        <end position="474"/>
    </location>
</feature>
<name>A0A8H6L714_9LECA</name>
<dbReference type="OrthoDB" id="6361347at2759"/>
<feature type="domain" description="ER-bound oxygenase mpaB/mpaB'/Rubber oxygenase catalytic" evidence="3">
    <location>
        <begin position="137"/>
        <end position="360"/>
    </location>
</feature>